<reference evidence="2 4" key="1">
    <citation type="submission" date="2017-11" db="EMBL/GenBank/DDBJ databases">
        <title>The genome of Rhizophagus clarus HR1 reveals common genetic basis of auxotrophy among arbuscular mycorrhizal fungi.</title>
        <authorList>
            <person name="Kobayashi Y."/>
        </authorList>
    </citation>
    <scope>NUCLEOTIDE SEQUENCE [LARGE SCALE GENOMIC DNA]</scope>
    <source>
        <strain evidence="2 4">HR1</strain>
    </source>
</reference>
<gene>
    <name evidence="3" type="ORF">RCL2_002244900</name>
    <name evidence="2" type="ORF">RclHR1_06700002</name>
</gene>
<dbReference type="Proteomes" id="UP000247702">
    <property type="component" value="Unassembled WGS sequence"/>
</dbReference>
<feature type="transmembrane region" description="Helical" evidence="1">
    <location>
        <begin position="82"/>
        <end position="106"/>
    </location>
</feature>
<feature type="transmembrane region" description="Helical" evidence="1">
    <location>
        <begin position="6"/>
        <end position="30"/>
    </location>
</feature>
<dbReference type="EMBL" id="BEXD01004060">
    <property type="protein sequence ID" value="GBC06238.1"/>
    <property type="molecule type" value="Genomic_DNA"/>
</dbReference>
<comment type="caution">
    <text evidence="2">The sequence shown here is derived from an EMBL/GenBank/DDBJ whole genome shotgun (WGS) entry which is preliminary data.</text>
</comment>
<keyword evidence="1" id="KW-1133">Transmembrane helix</keyword>
<feature type="transmembrane region" description="Helical" evidence="1">
    <location>
        <begin position="165"/>
        <end position="190"/>
    </location>
</feature>
<feature type="transmembrane region" description="Helical" evidence="1">
    <location>
        <begin position="254"/>
        <end position="278"/>
    </location>
</feature>
<dbReference type="AlphaFoldDB" id="A0A2Z6RT18"/>
<dbReference type="Proteomes" id="UP000615446">
    <property type="component" value="Unassembled WGS sequence"/>
</dbReference>
<evidence type="ECO:0000313" key="4">
    <source>
        <dbReference type="Proteomes" id="UP000247702"/>
    </source>
</evidence>
<proteinExistence type="predicted"/>
<evidence type="ECO:0008006" key="5">
    <source>
        <dbReference type="Google" id="ProtNLM"/>
    </source>
</evidence>
<keyword evidence="4" id="KW-1185">Reference proteome</keyword>
<sequence>MIKYSPIPIAYISLNILSLLLLTYIIVKLCISPNHFTKYTQLQLFITAWVYTIGFLPVIMKYGDDIINKAFDTQILCIIQQIIHLFFFYPLHVFPIILGFYIWHAIENRNIKIEKKYFGIFSILNWCFTICFNVFSFADAYTSENFGIRVTPLYCKPPNSNLQRITYIIIIPSLFCITLIFTFVLSAILWKRWQQFSAKKNRWTALRLGHALRLFTCSIMYTIFLGVSLTSRIVSHYIKNTNNGIDIEDFAQPFIGIILFLIFAKNDSPTILLPFIYYGNPEKLIFKSSSYYRDDSFLFARPPSLTSSFREFNPPRNIVRQMQQVHQVYQVQQEQQVQQIQQTQHAQYAQQVQQVQQTQQTQQVQIQQFTGSFNIIPTTLLTIPEENSPVNTINDEDEIMVIEEIEIV</sequence>
<feature type="transmembrane region" description="Helical" evidence="1">
    <location>
        <begin position="118"/>
        <end position="138"/>
    </location>
</feature>
<evidence type="ECO:0000313" key="3">
    <source>
        <dbReference type="EMBL" id="GES95787.1"/>
    </source>
</evidence>
<accession>A0A2Z6RT18</accession>
<evidence type="ECO:0000256" key="1">
    <source>
        <dbReference type="SAM" id="Phobius"/>
    </source>
</evidence>
<name>A0A2Z6RT18_9GLOM</name>
<protein>
    <recommendedName>
        <fullName evidence="5">G-protein coupled receptors family 1 profile domain-containing protein</fullName>
    </recommendedName>
</protein>
<organism evidence="2 4">
    <name type="scientific">Rhizophagus clarus</name>
    <dbReference type="NCBI Taxonomy" id="94130"/>
    <lineage>
        <taxon>Eukaryota</taxon>
        <taxon>Fungi</taxon>
        <taxon>Fungi incertae sedis</taxon>
        <taxon>Mucoromycota</taxon>
        <taxon>Glomeromycotina</taxon>
        <taxon>Glomeromycetes</taxon>
        <taxon>Glomerales</taxon>
        <taxon>Glomeraceae</taxon>
        <taxon>Rhizophagus</taxon>
    </lineage>
</organism>
<keyword evidence="1" id="KW-0472">Membrane</keyword>
<dbReference type="EMBL" id="BLAL01000244">
    <property type="protein sequence ID" value="GES95787.1"/>
    <property type="molecule type" value="Genomic_DNA"/>
</dbReference>
<evidence type="ECO:0000313" key="2">
    <source>
        <dbReference type="EMBL" id="GBC06238.1"/>
    </source>
</evidence>
<dbReference type="OrthoDB" id="2374668at2759"/>
<keyword evidence="1" id="KW-0812">Transmembrane</keyword>
<feature type="transmembrane region" description="Helical" evidence="1">
    <location>
        <begin position="42"/>
        <end position="62"/>
    </location>
</feature>
<feature type="transmembrane region" description="Helical" evidence="1">
    <location>
        <begin position="211"/>
        <end position="234"/>
    </location>
</feature>
<reference evidence="3" key="2">
    <citation type="submission" date="2019-10" db="EMBL/GenBank/DDBJ databases">
        <title>Conservation and host-specific expression of non-tandemly repeated heterogenous ribosome RNA gene in arbuscular mycorrhizal fungi.</title>
        <authorList>
            <person name="Maeda T."/>
            <person name="Kobayashi Y."/>
            <person name="Nakagawa T."/>
            <person name="Ezawa T."/>
            <person name="Yamaguchi K."/>
            <person name="Bino T."/>
            <person name="Nishimoto Y."/>
            <person name="Shigenobu S."/>
            <person name="Kawaguchi M."/>
        </authorList>
    </citation>
    <scope>NUCLEOTIDE SEQUENCE</scope>
    <source>
        <strain evidence="3">HR1</strain>
    </source>
</reference>